<dbReference type="InterPro" id="IPR039422">
    <property type="entry name" value="MarR/SlyA-like"/>
</dbReference>
<evidence type="ECO:0000259" key="1">
    <source>
        <dbReference type="PROSITE" id="PS50995"/>
    </source>
</evidence>
<organism evidence="2 3">
    <name type="scientific">Saccharopolyspora griseoalba</name>
    <dbReference type="NCBI Taxonomy" id="1431848"/>
    <lineage>
        <taxon>Bacteria</taxon>
        <taxon>Bacillati</taxon>
        <taxon>Actinomycetota</taxon>
        <taxon>Actinomycetes</taxon>
        <taxon>Pseudonocardiales</taxon>
        <taxon>Pseudonocardiaceae</taxon>
        <taxon>Saccharopolyspora</taxon>
    </lineage>
</organism>
<evidence type="ECO:0000313" key="2">
    <source>
        <dbReference type="EMBL" id="MFC7343233.1"/>
    </source>
</evidence>
<dbReference type="InterPro" id="IPR036390">
    <property type="entry name" value="WH_DNA-bd_sf"/>
</dbReference>
<dbReference type="InterPro" id="IPR000835">
    <property type="entry name" value="HTH_MarR-typ"/>
</dbReference>
<feature type="domain" description="HTH marR-type" evidence="1">
    <location>
        <begin position="1"/>
        <end position="107"/>
    </location>
</feature>
<dbReference type="PRINTS" id="PR00598">
    <property type="entry name" value="HTHMARR"/>
</dbReference>
<dbReference type="Gene3D" id="1.10.10.10">
    <property type="entry name" value="Winged helix-like DNA-binding domain superfamily/Winged helix DNA-binding domain"/>
    <property type="match status" value="1"/>
</dbReference>
<proteinExistence type="predicted"/>
<dbReference type="PROSITE" id="PS50995">
    <property type="entry name" value="HTH_MARR_2"/>
    <property type="match status" value="1"/>
</dbReference>
<dbReference type="InterPro" id="IPR036388">
    <property type="entry name" value="WH-like_DNA-bd_sf"/>
</dbReference>
<protein>
    <submittedName>
        <fullName evidence="2">MarR family winged helix-turn-helix transcriptional regulator</fullName>
    </submittedName>
</protein>
<dbReference type="RefSeq" id="WP_380669935.1">
    <property type="nucleotide sequence ID" value="NZ_JBHTCJ010000009.1"/>
</dbReference>
<name>A0ABW2LLB6_9PSEU</name>
<dbReference type="SMART" id="SM00347">
    <property type="entry name" value="HTH_MARR"/>
    <property type="match status" value="1"/>
</dbReference>
<accession>A0ABW2LLB6</accession>
<dbReference type="PANTHER" id="PTHR33164:SF43">
    <property type="entry name" value="HTH-TYPE TRANSCRIPTIONAL REPRESSOR YETL"/>
    <property type="match status" value="1"/>
</dbReference>
<dbReference type="PANTHER" id="PTHR33164">
    <property type="entry name" value="TRANSCRIPTIONAL REGULATOR, MARR FAMILY"/>
    <property type="match status" value="1"/>
</dbReference>
<evidence type="ECO:0000313" key="3">
    <source>
        <dbReference type="Proteomes" id="UP001596504"/>
    </source>
</evidence>
<gene>
    <name evidence="2" type="ORF">ACFQRI_17670</name>
</gene>
<dbReference type="Proteomes" id="UP001596504">
    <property type="component" value="Unassembled WGS sequence"/>
</dbReference>
<sequence>MSFRDLGDLLEHETVTASRLAELLGTTRAGVGKTLAKLERRGLITRTPSPSDRRAAVIAMTPSGCSVIDELFPRELAAHGELLAGLGRDRVLRALERLAAVMEERLER</sequence>
<reference evidence="3" key="1">
    <citation type="journal article" date="2019" name="Int. J. Syst. Evol. Microbiol.">
        <title>The Global Catalogue of Microorganisms (GCM) 10K type strain sequencing project: providing services to taxonomists for standard genome sequencing and annotation.</title>
        <authorList>
            <consortium name="The Broad Institute Genomics Platform"/>
            <consortium name="The Broad Institute Genome Sequencing Center for Infectious Disease"/>
            <person name="Wu L."/>
            <person name="Ma J."/>
        </authorList>
    </citation>
    <scope>NUCLEOTIDE SEQUENCE [LARGE SCALE GENOMIC DNA]</scope>
    <source>
        <strain evidence="3">WLHS5</strain>
    </source>
</reference>
<dbReference type="EMBL" id="JBHTCJ010000009">
    <property type="protein sequence ID" value="MFC7343233.1"/>
    <property type="molecule type" value="Genomic_DNA"/>
</dbReference>
<dbReference type="SUPFAM" id="SSF46785">
    <property type="entry name" value="Winged helix' DNA-binding domain"/>
    <property type="match status" value="1"/>
</dbReference>
<keyword evidence="3" id="KW-1185">Reference proteome</keyword>
<dbReference type="Pfam" id="PF12802">
    <property type="entry name" value="MarR_2"/>
    <property type="match status" value="1"/>
</dbReference>
<comment type="caution">
    <text evidence="2">The sequence shown here is derived from an EMBL/GenBank/DDBJ whole genome shotgun (WGS) entry which is preliminary data.</text>
</comment>